<evidence type="ECO:0000313" key="4">
    <source>
        <dbReference type="Proteomes" id="UP000245942"/>
    </source>
</evidence>
<dbReference type="GO" id="GO:0070941">
    <property type="term" value="P:eisosome assembly"/>
    <property type="evidence" value="ECO:0007669"/>
    <property type="project" value="TreeGrafter"/>
</dbReference>
<dbReference type="GO" id="GO:0008289">
    <property type="term" value="F:lipid binding"/>
    <property type="evidence" value="ECO:0007669"/>
    <property type="project" value="TreeGrafter"/>
</dbReference>
<evidence type="ECO:0008006" key="5">
    <source>
        <dbReference type="Google" id="ProtNLM"/>
    </source>
</evidence>
<feature type="compositionally biased region" description="Polar residues" evidence="2">
    <location>
        <begin position="626"/>
        <end position="638"/>
    </location>
</feature>
<feature type="region of interest" description="Disordered" evidence="2">
    <location>
        <begin position="360"/>
        <end position="711"/>
    </location>
</feature>
<dbReference type="GO" id="GO:0036286">
    <property type="term" value="C:eisosome filament"/>
    <property type="evidence" value="ECO:0007669"/>
    <property type="project" value="TreeGrafter"/>
</dbReference>
<feature type="compositionally biased region" description="Low complexity" evidence="2">
    <location>
        <begin position="438"/>
        <end position="449"/>
    </location>
</feature>
<dbReference type="AlphaFoldDB" id="A0A316UG73"/>
<dbReference type="EMBL" id="KZ819321">
    <property type="protein sequence ID" value="PWN23904.1"/>
    <property type="molecule type" value="Genomic_DNA"/>
</dbReference>
<feature type="compositionally biased region" description="Polar residues" evidence="2">
    <location>
        <begin position="553"/>
        <end position="568"/>
    </location>
</feature>
<feature type="compositionally biased region" description="Low complexity" evidence="2">
    <location>
        <begin position="507"/>
        <end position="521"/>
    </location>
</feature>
<evidence type="ECO:0000256" key="1">
    <source>
        <dbReference type="SAM" id="Coils"/>
    </source>
</evidence>
<accession>A0A316UG73</accession>
<dbReference type="InterPro" id="IPR027267">
    <property type="entry name" value="AH/BAR_dom_sf"/>
</dbReference>
<dbReference type="Gene3D" id="1.20.1270.60">
    <property type="entry name" value="Arfaptin homology (AH) domain/BAR domain"/>
    <property type="match status" value="1"/>
</dbReference>
<feature type="coiled-coil region" evidence="1">
    <location>
        <begin position="107"/>
        <end position="158"/>
    </location>
</feature>
<feature type="compositionally biased region" description="Low complexity" evidence="2">
    <location>
        <begin position="681"/>
        <end position="697"/>
    </location>
</feature>
<sequence>MLRKTKQQIAHTSIIPVLGNRDLKTLQNVIVSEKTFIKENGDAAQAWHANGDALKAWGEGEGEELSDVLSKLSLLFDHYMGAQERLNSHLSTLRLHFKSVRSREEGLASLKSKKRALASKIESVEKKLSKMGPENKELAKTTAALKEYRGEMQSLTTEVVTEDLAIGDFKRRTAREAMGIKCGGLLEFAEKVTIVAEIGKMMIEEIPLDTTAPGVTRKHYTGHARTDQLLAEANRCISDVGFAPSGQSAGRPRPNLSHLDSGYPTAGEQDARNAHDAYGQYDQDGTQRSAEDAYTGGGGTYSAAADYSGTPIYASHQTSQPWAQEQDNLSFRSAQEVNNNSATGHPAQPEALRDHNLDDRTRSDEAATGVPQSTARQSGDNFSISSAVARLAAQSNEEDQDESLGGQSQRSAAVGEGAQQPISRPTSPPAQPLAPQHSSSAAAYTSAAPSLPPLRVASPIVGEPATPGGEVEEDPYFAAVGSTRAIQAAARRPTSPGVPTASGNRYGSGSVSSFAAFAPGSEHAPTAPSARYEPAESGRKMTAAAFRKGFNRVPSTSQTATLPSTPSSEFPKAVPPRHETASPAVEPLSIRKRYSAVQDADVDDHEIVPPYVAGQSAPHSHEYDESAQSQREQPSAQFSGYPEPNYHHQPHLEDSRYAQRDQYQSAYGGVEDNDEYNEGGQQPPYSYPHQQQQQPQQRGNGNAYSVPRYPS</sequence>
<dbReference type="PANTHER" id="PTHR31962:SF6">
    <property type="entry name" value="EISOSOME COMPONENT PIL1-DOMAIN-CONTAINING PROTEIN"/>
    <property type="match status" value="1"/>
</dbReference>
<keyword evidence="1" id="KW-0175">Coiled coil</keyword>
<dbReference type="InterPro" id="IPR028245">
    <property type="entry name" value="PIL1/LSP1"/>
</dbReference>
<proteinExistence type="predicted"/>
<dbReference type="Proteomes" id="UP000245942">
    <property type="component" value="Unassembled WGS sequence"/>
</dbReference>
<feature type="compositionally biased region" description="Basic and acidic residues" evidence="2">
    <location>
        <begin position="650"/>
        <end position="659"/>
    </location>
</feature>
<feature type="region of interest" description="Disordered" evidence="2">
    <location>
        <begin position="243"/>
        <end position="270"/>
    </location>
</feature>
<dbReference type="STRING" id="1684307.A0A316UG73"/>
<evidence type="ECO:0000313" key="3">
    <source>
        <dbReference type="EMBL" id="PWN23904.1"/>
    </source>
</evidence>
<dbReference type="RefSeq" id="XP_025351064.1">
    <property type="nucleotide sequence ID" value="XM_025493983.1"/>
</dbReference>
<feature type="compositionally biased region" description="Polar residues" evidence="2">
    <location>
        <begin position="370"/>
        <end position="386"/>
    </location>
</feature>
<protein>
    <recommendedName>
        <fullName evidence="5">Eisosome component PIL1-domain-containing protein</fullName>
    </recommendedName>
</protein>
<dbReference type="OrthoDB" id="5599269at2759"/>
<organism evidence="3 4">
    <name type="scientific">Pseudomicrostroma glucosiphilum</name>
    <dbReference type="NCBI Taxonomy" id="1684307"/>
    <lineage>
        <taxon>Eukaryota</taxon>
        <taxon>Fungi</taxon>
        <taxon>Dikarya</taxon>
        <taxon>Basidiomycota</taxon>
        <taxon>Ustilaginomycotina</taxon>
        <taxon>Exobasidiomycetes</taxon>
        <taxon>Microstromatales</taxon>
        <taxon>Microstromatales incertae sedis</taxon>
        <taxon>Pseudomicrostroma</taxon>
    </lineage>
</organism>
<dbReference type="Pfam" id="PF13805">
    <property type="entry name" value="Pil1"/>
    <property type="match status" value="1"/>
</dbReference>
<keyword evidence="4" id="KW-1185">Reference proteome</keyword>
<evidence type="ECO:0000256" key="2">
    <source>
        <dbReference type="SAM" id="MobiDB-lite"/>
    </source>
</evidence>
<reference evidence="3 4" key="1">
    <citation type="journal article" date="2018" name="Mol. Biol. Evol.">
        <title>Broad Genomic Sampling Reveals a Smut Pathogenic Ancestry of the Fungal Clade Ustilaginomycotina.</title>
        <authorList>
            <person name="Kijpornyongpan T."/>
            <person name="Mondo S.J."/>
            <person name="Barry K."/>
            <person name="Sandor L."/>
            <person name="Lee J."/>
            <person name="Lipzen A."/>
            <person name="Pangilinan J."/>
            <person name="LaButti K."/>
            <person name="Hainaut M."/>
            <person name="Henrissat B."/>
            <person name="Grigoriev I.V."/>
            <person name="Spatafora J.W."/>
            <person name="Aime M.C."/>
        </authorList>
    </citation>
    <scope>NUCLEOTIDE SEQUENCE [LARGE SCALE GENOMIC DNA]</scope>
    <source>
        <strain evidence="3 4">MCA 4718</strain>
    </source>
</reference>
<dbReference type="PANTHER" id="PTHR31962">
    <property type="entry name" value="SPHINGOLIPID LONG CHAIN BASE-RESPONSIVE PROTEIN PIL1"/>
    <property type="match status" value="1"/>
</dbReference>
<name>A0A316UG73_9BASI</name>
<gene>
    <name evidence="3" type="ORF">BCV69DRAFT_296213</name>
</gene>
<dbReference type="GO" id="GO:0006897">
    <property type="term" value="P:endocytosis"/>
    <property type="evidence" value="ECO:0007669"/>
    <property type="project" value="TreeGrafter"/>
</dbReference>
<dbReference type="GeneID" id="37015717"/>
<dbReference type="GO" id="GO:0005886">
    <property type="term" value="C:plasma membrane"/>
    <property type="evidence" value="ECO:0007669"/>
    <property type="project" value="TreeGrafter"/>
</dbReference>